<comment type="similarity">
    <text evidence="1">Belongs to the AfsR/DnrI/RedD regulatory family.</text>
</comment>
<feature type="DNA-binding region" description="OmpR/PhoB-type" evidence="5">
    <location>
        <begin position="1"/>
        <end position="86"/>
    </location>
</feature>
<dbReference type="Gene3D" id="1.10.10.10">
    <property type="entry name" value="Winged helix-like DNA-binding domain superfamily/Winged helix DNA-binding domain"/>
    <property type="match status" value="1"/>
</dbReference>
<keyword evidence="8" id="KW-1185">Reference proteome</keyword>
<dbReference type="Proteomes" id="UP000250434">
    <property type="component" value="Chromosome"/>
</dbReference>
<dbReference type="SMART" id="SM01043">
    <property type="entry name" value="BTAD"/>
    <property type="match status" value="1"/>
</dbReference>
<dbReference type="SMART" id="SM00028">
    <property type="entry name" value="TPR"/>
    <property type="match status" value="7"/>
</dbReference>
<dbReference type="OrthoDB" id="3646695at2"/>
<dbReference type="SMART" id="SM00862">
    <property type="entry name" value="Trans_reg_C"/>
    <property type="match status" value="1"/>
</dbReference>
<keyword evidence="2" id="KW-0805">Transcription regulation</keyword>
<dbReference type="GO" id="GO:0000160">
    <property type="term" value="P:phosphorelay signal transduction system"/>
    <property type="evidence" value="ECO:0007669"/>
    <property type="project" value="InterPro"/>
</dbReference>
<evidence type="ECO:0000256" key="5">
    <source>
        <dbReference type="PROSITE-ProRule" id="PRU01091"/>
    </source>
</evidence>
<dbReference type="PROSITE" id="PS51755">
    <property type="entry name" value="OMPR_PHOB"/>
    <property type="match status" value="1"/>
</dbReference>
<dbReference type="InterPro" id="IPR016032">
    <property type="entry name" value="Sig_transdc_resp-reg_C-effctor"/>
</dbReference>
<dbReference type="InterPro" id="IPR019734">
    <property type="entry name" value="TPR_rpt"/>
</dbReference>
<evidence type="ECO:0000256" key="4">
    <source>
        <dbReference type="ARBA" id="ARBA00023163"/>
    </source>
</evidence>
<evidence type="ECO:0000259" key="6">
    <source>
        <dbReference type="PROSITE" id="PS51755"/>
    </source>
</evidence>
<dbReference type="AlphaFoldDB" id="A0A344LBD7"/>
<protein>
    <submittedName>
        <fullName evidence="7">SARP family transcriptional regulator</fullName>
    </submittedName>
</protein>
<dbReference type="CDD" id="cd15831">
    <property type="entry name" value="BTAD"/>
    <property type="match status" value="1"/>
</dbReference>
<name>A0A344LBD7_9PSEU</name>
<dbReference type="SUPFAM" id="SSF46894">
    <property type="entry name" value="C-terminal effector domain of the bipartite response regulators"/>
    <property type="match status" value="1"/>
</dbReference>
<dbReference type="Pfam" id="PF03704">
    <property type="entry name" value="BTAD"/>
    <property type="match status" value="1"/>
</dbReference>
<dbReference type="EMBL" id="CP015163">
    <property type="protein sequence ID" value="AXB45361.1"/>
    <property type="molecule type" value="Genomic_DNA"/>
</dbReference>
<keyword evidence="3 5" id="KW-0238">DNA-binding</keyword>
<dbReference type="InterPro" id="IPR051677">
    <property type="entry name" value="AfsR-DnrI-RedD_regulator"/>
</dbReference>
<dbReference type="InterPro" id="IPR027417">
    <property type="entry name" value="P-loop_NTPase"/>
</dbReference>
<gene>
    <name evidence="7" type="ORF">A4R43_25085</name>
</gene>
<sequence length="979" mass="107545">MLGPLEAWHDHALVPLGDQQQRFILVVLLLHANKPLTAERLTEIVWAGNPERKNLVRGYINKLRKAFRDAGDVEIETTATGYLLRVSEDQLDHHRFDRLRAEAQQAQRDGNQRRAIELFRAAVDLWRGDFLEDIDIDRVGGTDVVSPHDSYFDTVGDLAELELSAGDHRSARDRLRRLVGKDPARQRLAELLMRALLANGDRVEAIRVFNSTAHALAELGMEPGSVLRNIAARAERGEPASSLPSRPGGFTGRSAELETIETAAAHGRRAVWVSGAPGVGKTGLAVEAAHRLRARFPDGQFLVRLNGFTPNVPPMTVGDALTQLLRELGVPAEQIPASVGRKVSLYQTELYGTRTMVVLDNAASAEQVLALLPEAPGCFAIVTSRRVGEPDTGEQLRLTPLPPDDAVSLFGALTGPLRVRGRAADVLAVVRRCGYLPMPIRLVAALFRRHDRWPLDHLLRLLEESGPWHADTDDVAGAAAVRVSYQQLGEDQQRMFRFLGHVPGPHLTVAGAAALADRALGQARLVLDELHEVCLLEELAPERYLMLDPLKEFAAAEPPVTPSEHADAVRRLLDFYLVTLADATSVAYPFERGRLPEVHRACPVARTFDNADDAIAWIAAERDNLVAAIRYAAAHELPEHCWRLAVLIWRYFHTTSQFEDWIETMELARRIVSADPGNARGQAHVLLRLATAHNRLGKLTEALDLAGQALTRWTRLGDARGEAATLCAIAIPTMELGRHNEAIKHFQVALERYEEVGDLRGQAHALSNLAYLNELHGRLDTALRQHRAAAPILREIGHVQALAHVLNNLGSVRRKLGFLTEALADHREAHQLAGEVGDNCVVAYALTNIGNVHRAAGQLVEAERYQARATAVARDVHDADLQTQLFRDRGATARAKGDQAGALRLYRSALDLATSTGNRTHRAHAEHGVARALHALGRHEDATTHWETAERELVALDLPEANDVEAERAALTCACSPAG</sequence>
<evidence type="ECO:0000313" key="8">
    <source>
        <dbReference type="Proteomes" id="UP000250434"/>
    </source>
</evidence>
<dbReference type="InterPro" id="IPR011990">
    <property type="entry name" value="TPR-like_helical_dom_sf"/>
</dbReference>
<dbReference type="GO" id="GO:0006355">
    <property type="term" value="P:regulation of DNA-templated transcription"/>
    <property type="evidence" value="ECO:0007669"/>
    <property type="project" value="InterPro"/>
</dbReference>
<reference evidence="7 8" key="1">
    <citation type="submission" date="2016-04" db="EMBL/GenBank/DDBJ databases">
        <title>Complete genome sequence and analysis of deep-sea sediment isolate, Amycolatopsis sp. WP1.</title>
        <authorList>
            <person name="Wang H."/>
            <person name="Chen S."/>
            <person name="Wu Q."/>
        </authorList>
    </citation>
    <scope>NUCLEOTIDE SEQUENCE [LARGE SCALE GENOMIC DNA]</scope>
    <source>
        <strain evidence="7 8">WP1</strain>
    </source>
</reference>
<dbReference type="PANTHER" id="PTHR35807:SF1">
    <property type="entry name" value="TRANSCRIPTIONAL REGULATOR REDD"/>
    <property type="match status" value="1"/>
</dbReference>
<organism evidence="7 8">
    <name type="scientific">Amycolatopsis albispora</name>
    <dbReference type="NCBI Taxonomy" id="1804986"/>
    <lineage>
        <taxon>Bacteria</taxon>
        <taxon>Bacillati</taxon>
        <taxon>Actinomycetota</taxon>
        <taxon>Actinomycetes</taxon>
        <taxon>Pseudonocardiales</taxon>
        <taxon>Pseudonocardiaceae</taxon>
        <taxon>Amycolatopsis</taxon>
    </lineage>
</organism>
<dbReference type="InterPro" id="IPR005158">
    <property type="entry name" value="BTAD"/>
</dbReference>
<dbReference type="SUPFAM" id="SSF52540">
    <property type="entry name" value="P-loop containing nucleoside triphosphate hydrolases"/>
    <property type="match status" value="1"/>
</dbReference>
<evidence type="ECO:0000256" key="2">
    <source>
        <dbReference type="ARBA" id="ARBA00023015"/>
    </source>
</evidence>
<dbReference type="Pfam" id="PF13424">
    <property type="entry name" value="TPR_12"/>
    <property type="match status" value="2"/>
</dbReference>
<dbReference type="KEGG" id="aab:A4R43_25085"/>
<dbReference type="Pfam" id="PF00486">
    <property type="entry name" value="Trans_reg_C"/>
    <property type="match status" value="1"/>
</dbReference>
<proteinExistence type="inferred from homology"/>
<evidence type="ECO:0000256" key="1">
    <source>
        <dbReference type="ARBA" id="ARBA00005820"/>
    </source>
</evidence>
<dbReference type="Pfam" id="PF13374">
    <property type="entry name" value="TPR_10"/>
    <property type="match status" value="1"/>
</dbReference>
<dbReference type="RefSeq" id="WP_113694592.1">
    <property type="nucleotide sequence ID" value="NZ_CP015163.1"/>
</dbReference>
<dbReference type="PANTHER" id="PTHR35807">
    <property type="entry name" value="TRANSCRIPTIONAL REGULATOR REDD-RELATED"/>
    <property type="match status" value="1"/>
</dbReference>
<dbReference type="GO" id="GO:0003677">
    <property type="term" value="F:DNA binding"/>
    <property type="evidence" value="ECO:0007669"/>
    <property type="project" value="UniProtKB-UniRule"/>
</dbReference>
<dbReference type="Gene3D" id="1.25.40.10">
    <property type="entry name" value="Tetratricopeptide repeat domain"/>
    <property type="match status" value="2"/>
</dbReference>
<keyword evidence="4" id="KW-0804">Transcription</keyword>
<feature type="domain" description="OmpR/PhoB-type" evidence="6">
    <location>
        <begin position="1"/>
        <end position="86"/>
    </location>
</feature>
<evidence type="ECO:0000313" key="7">
    <source>
        <dbReference type="EMBL" id="AXB45361.1"/>
    </source>
</evidence>
<dbReference type="InterPro" id="IPR001867">
    <property type="entry name" value="OmpR/PhoB-type_DNA-bd"/>
</dbReference>
<evidence type="ECO:0000256" key="3">
    <source>
        <dbReference type="ARBA" id="ARBA00023125"/>
    </source>
</evidence>
<dbReference type="SUPFAM" id="SSF48452">
    <property type="entry name" value="TPR-like"/>
    <property type="match status" value="3"/>
</dbReference>
<accession>A0A344LBD7</accession>
<dbReference type="InterPro" id="IPR036388">
    <property type="entry name" value="WH-like_DNA-bd_sf"/>
</dbReference>